<dbReference type="GO" id="GO:0000032">
    <property type="term" value="P:cell wall mannoprotein biosynthetic process"/>
    <property type="evidence" value="ECO:0007669"/>
    <property type="project" value="TreeGrafter"/>
</dbReference>
<dbReference type="InterPro" id="IPR029044">
    <property type="entry name" value="Nucleotide-diphossugar_trans"/>
</dbReference>
<evidence type="ECO:0000256" key="2">
    <source>
        <dbReference type="ARBA" id="ARBA00007677"/>
    </source>
</evidence>
<comment type="similarity">
    <text evidence="2">Belongs to the glycosyltransferase 15 family.</text>
</comment>
<dbReference type="PANTHER" id="PTHR31121">
    <property type="entry name" value="ALPHA-1,2 MANNOSYLTRANSFERASE KTR1"/>
    <property type="match status" value="1"/>
</dbReference>
<dbReference type="GO" id="GO:0016020">
    <property type="term" value="C:membrane"/>
    <property type="evidence" value="ECO:0007669"/>
    <property type="project" value="UniProtKB-SubCell"/>
</dbReference>
<evidence type="ECO:0000256" key="4">
    <source>
        <dbReference type="ARBA" id="ARBA00022679"/>
    </source>
</evidence>
<gene>
    <name evidence="6" type="ORF">HII12_002904</name>
</gene>
<name>A0A8H6BEH8_DEKBR</name>
<dbReference type="GO" id="GO:0006487">
    <property type="term" value="P:protein N-linked glycosylation"/>
    <property type="evidence" value="ECO:0007669"/>
    <property type="project" value="TreeGrafter"/>
</dbReference>
<dbReference type="GO" id="GO:0005794">
    <property type="term" value="C:Golgi apparatus"/>
    <property type="evidence" value="ECO:0007669"/>
    <property type="project" value="TreeGrafter"/>
</dbReference>
<comment type="subcellular location">
    <subcellularLocation>
        <location evidence="1">Membrane</location>
        <topology evidence="1">Single-pass type II membrane protein</topology>
    </subcellularLocation>
</comment>
<accession>A0A8H6BEH8</accession>
<keyword evidence="4" id="KW-0808">Transferase</keyword>
<dbReference type="SUPFAM" id="SSF53448">
    <property type="entry name" value="Nucleotide-diphospho-sugar transferases"/>
    <property type="match status" value="1"/>
</dbReference>
<dbReference type="InterPro" id="IPR002685">
    <property type="entry name" value="Glyco_trans_15"/>
</dbReference>
<dbReference type="AlphaFoldDB" id="A0A8H6BEH8"/>
<organism evidence="6 7">
    <name type="scientific">Dekkera bruxellensis</name>
    <name type="common">Brettanomyces custersii</name>
    <dbReference type="NCBI Taxonomy" id="5007"/>
    <lineage>
        <taxon>Eukaryota</taxon>
        <taxon>Fungi</taxon>
        <taxon>Dikarya</taxon>
        <taxon>Ascomycota</taxon>
        <taxon>Saccharomycotina</taxon>
        <taxon>Pichiomycetes</taxon>
        <taxon>Pichiales</taxon>
        <taxon>Pichiaceae</taxon>
        <taxon>Brettanomyces</taxon>
    </lineage>
</organism>
<evidence type="ECO:0000313" key="6">
    <source>
        <dbReference type="EMBL" id="KAF6010198.1"/>
    </source>
</evidence>
<dbReference type="GO" id="GO:0006493">
    <property type="term" value="P:protein O-linked glycosylation"/>
    <property type="evidence" value="ECO:0007669"/>
    <property type="project" value="TreeGrafter"/>
</dbReference>
<evidence type="ECO:0000256" key="3">
    <source>
        <dbReference type="ARBA" id="ARBA00022676"/>
    </source>
</evidence>
<keyword evidence="5" id="KW-0735">Signal-anchor</keyword>
<dbReference type="Pfam" id="PF01793">
    <property type="entry name" value="Glyco_transf_15"/>
    <property type="match status" value="1"/>
</dbReference>
<dbReference type="Proteomes" id="UP000568158">
    <property type="component" value="Unassembled WGS sequence"/>
</dbReference>
<dbReference type="Gene3D" id="3.90.550.10">
    <property type="entry name" value="Spore Coat Polysaccharide Biosynthesis Protein SpsA, Chain A"/>
    <property type="match status" value="1"/>
</dbReference>
<dbReference type="GO" id="GO:0000026">
    <property type="term" value="F:alpha-1,2-mannosyltransferase activity"/>
    <property type="evidence" value="ECO:0007669"/>
    <property type="project" value="TreeGrafter"/>
</dbReference>
<proteinExistence type="inferred from homology"/>
<sequence>MSIQKVLVHPLSLLNISEHQFRQTIAKDTFNVNVTPRGILFGVVKNRECSVVISRELNNPSKDELLTLLDILKQVYGYLNIVGFYTVNDNIIDMDKSVVSWLEEVQGWLENTQYILDPDSVVYLVIDRRYSDLKGYNIKTLKPIPVITHGSFKVENTALNDLKTAQKNVGAGDSNNGILTKAQDNITFSLEELALKLDDIISFLERVEKGSIRLYESDQKMYQDLQEIRHFMDEMKRAKRYNQNKEGNNILNLISIKIHTLLQDEELYPEIGEENEEIYLEKENGTFYTYIPDITTVEPLLRTVQSIEGSFNRKYGYDWVFAFFDAGSEKFPDELKSRLDHMISGSVHFEEITLQNVHFGLPKDIEIGNLRTNGMTAGHYGLIPNHRYLSFKLKNRFAAYGFQFLPSLQQFKYVWNVDVGTEVKCDIQKDMFKKMTDEQLLYGFSYAPVESILGVRTLFEWFEKFMATDEGKIINDDHMLDFVRDAEDVHKYNLCNLESNMAIIDMDLLRTQHYKLFFEYMDSALGIFYDRWTDYNLKTLYLSAYAPKSKILWIPSTGYSDALYRMSCPLDEESRMKHGCTCDPRYDLAFSRSSCLRYFLNIEGIQLPPGVRPTEKIDIRFKRTRAKGEFFEKQYQRLESDYEKIFMPR</sequence>
<comment type="caution">
    <text evidence="6">The sequence shown here is derived from an EMBL/GenBank/DDBJ whole genome shotgun (WGS) entry which is preliminary data.</text>
</comment>
<evidence type="ECO:0000313" key="7">
    <source>
        <dbReference type="Proteomes" id="UP000568158"/>
    </source>
</evidence>
<dbReference type="Gene3D" id="3.40.140.10">
    <property type="entry name" value="Cytidine Deaminase, domain 2"/>
    <property type="match status" value="1"/>
</dbReference>
<keyword evidence="5" id="KW-0812">Transmembrane</keyword>
<evidence type="ECO:0000256" key="5">
    <source>
        <dbReference type="ARBA" id="ARBA00022968"/>
    </source>
</evidence>
<keyword evidence="3" id="KW-0328">Glycosyltransferase</keyword>
<protein>
    <submittedName>
        <fullName evidence="6">Uncharacterized protein</fullName>
    </submittedName>
</protein>
<reference evidence="6 7" key="1">
    <citation type="journal article" date="2020" name="Appl. Microbiol. Biotechnol.">
        <title>Targeted gene deletion in Brettanomyces bruxellensis with an expression-free CRISPR-Cas9 system.</title>
        <authorList>
            <person name="Varela C."/>
            <person name="Bartel C."/>
            <person name="Onetto C."/>
            <person name="Borneman A."/>
        </authorList>
    </citation>
    <scope>NUCLEOTIDE SEQUENCE [LARGE SCALE GENOMIC DNA]</scope>
    <source>
        <strain evidence="6 7">AWRI1613</strain>
    </source>
</reference>
<dbReference type="PANTHER" id="PTHR31121:SF6">
    <property type="entry name" value="ALPHA-1,2 MANNOSYLTRANSFERASE KTR1"/>
    <property type="match status" value="1"/>
</dbReference>
<dbReference type="EMBL" id="JABCYN010000027">
    <property type="protein sequence ID" value="KAF6010198.1"/>
    <property type="molecule type" value="Genomic_DNA"/>
</dbReference>
<evidence type="ECO:0000256" key="1">
    <source>
        <dbReference type="ARBA" id="ARBA00004606"/>
    </source>
</evidence>